<evidence type="ECO:0000313" key="3">
    <source>
        <dbReference type="EMBL" id="CDN96796.1"/>
    </source>
</evidence>
<gene>
    <name evidence="3" type="primary">ORF35</name>
</gene>
<protein>
    <submittedName>
        <fullName evidence="3">Replicative primase/helicase</fullName>
    </submittedName>
</protein>
<keyword evidence="3" id="KW-0547">Nucleotide-binding</keyword>
<organism evidence="3 4">
    <name type="scientific">Pseudomonas phage vB_PaeS_SCH_Ab26</name>
    <dbReference type="NCBI Taxonomy" id="1476390"/>
    <lineage>
        <taxon>Viruses</taxon>
        <taxon>Duplodnaviria</taxon>
        <taxon>Heunggongvirae</taxon>
        <taxon>Uroviricota</taxon>
        <taxon>Caudoviricetes</taxon>
        <taxon>Jondennisvirinae</taxon>
        <taxon>Septimatrevirus</taxon>
        <taxon>Septimatrevirus Ab26</taxon>
    </lineage>
</organism>
<proteinExistence type="predicted"/>
<dbReference type="GeneID" id="19686734"/>
<evidence type="ECO:0000259" key="2">
    <source>
        <dbReference type="Pfam" id="PF22763"/>
    </source>
</evidence>
<keyword evidence="3" id="KW-0378">Hydrolase</keyword>
<evidence type="ECO:0000256" key="1">
    <source>
        <dbReference type="SAM" id="MobiDB-lite"/>
    </source>
</evidence>
<keyword evidence="4" id="KW-1185">Reference proteome</keyword>
<accession>A0A060RJ50</accession>
<keyword evidence="3" id="KW-0347">Helicase</keyword>
<keyword evidence="3" id="KW-0067">ATP-binding</keyword>
<dbReference type="EMBL" id="HG962376">
    <property type="protein sequence ID" value="CDN96796.1"/>
    <property type="molecule type" value="Genomic_DNA"/>
</dbReference>
<dbReference type="RefSeq" id="YP_009044370.1">
    <property type="nucleotide sequence ID" value="NC_024381.1"/>
</dbReference>
<dbReference type="InterPro" id="IPR054468">
    <property type="entry name" value="NrSPol-like_HBD"/>
</dbReference>
<reference evidence="4" key="1">
    <citation type="submission" date="2014-02" db="EMBL/GenBank/DDBJ databases">
        <title>Evolution of Pseudomonas aeruginosa bacteriophages collected in Abidjan.</title>
        <authorList>
            <person name="Essoh C."/>
            <person name="Latino L."/>
            <person name="Blouin Y."/>
            <person name="Loukou G."/>
            <person name="Nguetta S.M."/>
            <person name="Lathro N.S."/>
            <person name="Cablanmian A."/>
            <person name="Kra A."/>
            <person name="Vergnaud G."/>
            <person name="Pourcel C."/>
        </authorList>
    </citation>
    <scope>NUCLEOTIDE SEQUENCE [LARGE SCALE GENOMIC DNA]</scope>
</reference>
<dbReference type="GO" id="GO:0004386">
    <property type="term" value="F:helicase activity"/>
    <property type="evidence" value="ECO:0007669"/>
    <property type="project" value="UniProtKB-KW"/>
</dbReference>
<name>A0A060RJ50_9CAUD</name>
<feature type="region of interest" description="Disordered" evidence="1">
    <location>
        <begin position="307"/>
        <end position="327"/>
    </location>
</feature>
<sequence length="780" mass="85465">MTKGWQRMDFNNIPHEMRIYPQWVVWRYEDTDSKKPTKVPYSARTGHLASVTDPNTWAGFDECVNAMSSGWYAGIGFVLTENDPYSFIDLDDTKGDQTALDRQIKIFNEFNSYAERSPSGSGLHIIVKGAIPSGRRRSFIEVYSSLRYMTMTGDVYRNAPINDCNELLNVLWGQMGQGSVAVAHYAGLAEAKETDEQVYNRAVAAANGDKFAELYAGKWEGMYASQSEADFALVDIIAFYTQNRAQISRMFRASGLGQRDKAKRDDYVSYMLNKCFDRMLPPVDVDGLRNKLDEAIAKKEAADRAAALSQNSQATPHPQAPAPNLNEASKVYSVPPGLVGEIAQYIYAQAPRPVPEIALAGALGLVAGIVGRAYNISGTGLNQYVLLLAPTGTGKEAIASGIDKLMAQVIRTVPAASDFIGPGEIASSQAIIKYMSRGPTSFVSLVGEFGIYLQQMASINAAPHLIGLRRFLLDAYNKSGEGKVLRPSIYSDKDKNTAAVLAPSFTLLGESTPEKFYEGLHEGLISEGLLPRFTMIEYHGERPALNPGHLSAQPSFELIDRLSTLCAHALMLNSQHKAIHVQSDQTARELFQQFDAHCDANINSSDREVRRHLWNRAHVKALKLAGIIAVGCNPYDPTITADVASWAINLVVADVRNLLARFDAGEIGIDNDETKQLAKVIATVKDFVVSPWPDVAKYAGEGMSNLHSNRIVPYSYVQRRLAAVAVFRKDRIGASGAIKRALKTLCERGDLQEVSRATLAKDYGTSAVAYMVAHPGVFGL</sequence>
<dbReference type="OrthoDB" id="181at10239"/>
<reference evidence="3 4" key="2">
    <citation type="journal article" date="2015" name="PLoS ONE">
        <title>Investigation of a Large Collection of Pseudomonas aeruginosa Bacteriophages Collected from a Single Environmental Source in Abidjan, Cote d'Ivoire.</title>
        <authorList>
            <person name="Essoh C."/>
            <person name="Latino L."/>
            <person name="Midoux C."/>
            <person name="Blouin Y."/>
            <person name="Loukou G."/>
            <person name="Nguetta S.P."/>
            <person name="Lathro S."/>
            <person name="Cablanmian A."/>
            <person name="Kouassi A.K."/>
            <person name="Vergnaud G."/>
            <person name="Pourcel C."/>
        </authorList>
    </citation>
    <scope>NUCLEOTIDE SEQUENCE [LARGE SCALE GENOMIC DNA]</scope>
</reference>
<dbReference type="Pfam" id="PF22763">
    <property type="entry name" value="NrS1-1_pol-like_HBD"/>
    <property type="match status" value="1"/>
</dbReference>
<dbReference type="KEGG" id="vg:19686734"/>
<evidence type="ECO:0000313" key="4">
    <source>
        <dbReference type="Proteomes" id="UP000026986"/>
    </source>
</evidence>
<feature type="domain" description="NrS-1 polymerase-like HBD" evidence="2">
    <location>
        <begin position="226"/>
        <end position="271"/>
    </location>
</feature>
<dbReference type="Proteomes" id="UP000026986">
    <property type="component" value="Segment"/>
</dbReference>